<dbReference type="EMBL" id="CP072757">
    <property type="protein sequence ID" value="QUC22222.1"/>
    <property type="molecule type" value="Genomic_DNA"/>
</dbReference>
<keyword evidence="10" id="KW-1185">Reference proteome</keyword>
<evidence type="ECO:0000256" key="1">
    <source>
        <dbReference type="ARBA" id="ARBA00004123"/>
    </source>
</evidence>
<dbReference type="GO" id="GO:0003677">
    <property type="term" value="F:DNA binding"/>
    <property type="evidence" value="ECO:0007669"/>
    <property type="project" value="InterPro"/>
</dbReference>
<evidence type="ECO:0000256" key="6">
    <source>
        <dbReference type="SAM" id="MobiDB-lite"/>
    </source>
</evidence>
<evidence type="ECO:0000313" key="8">
    <source>
        <dbReference type="EMBL" id="GAO14064.1"/>
    </source>
</evidence>
<evidence type="ECO:0000256" key="2">
    <source>
        <dbReference type="ARBA" id="ARBA00022723"/>
    </source>
</evidence>
<dbReference type="CDD" id="cd00067">
    <property type="entry name" value="GAL4"/>
    <property type="match status" value="1"/>
</dbReference>
<dbReference type="SMART" id="SM00066">
    <property type="entry name" value="GAL4"/>
    <property type="match status" value="1"/>
</dbReference>
<dbReference type="PROSITE" id="PS50048">
    <property type="entry name" value="ZN2_CY6_FUNGAL_2"/>
    <property type="match status" value="1"/>
</dbReference>
<gene>
    <name evidence="9" type="ORF">UV8b_06463</name>
    <name evidence="8" type="ORF">UVI_02038430</name>
</gene>
<keyword evidence="5" id="KW-0539">Nucleus</keyword>
<reference evidence="9" key="3">
    <citation type="submission" date="2020-03" db="EMBL/GenBank/DDBJ databases">
        <title>A mixture of massive structural variations and highly conserved coding sequences in Ustilaginoidea virens genome.</title>
        <authorList>
            <person name="Zhang K."/>
            <person name="Zhao Z."/>
            <person name="Zhang Z."/>
            <person name="Li Y."/>
            <person name="Hsiang T."/>
            <person name="Sun W."/>
        </authorList>
    </citation>
    <scope>NUCLEOTIDE SEQUENCE</scope>
    <source>
        <strain evidence="9">UV-8b</strain>
    </source>
</reference>
<dbReference type="Proteomes" id="UP000027002">
    <property type="component" value="Chromosome 5"/>
</dbReference>
<dbReference type="PANTHER" id="PTHR47338">
    <property type="entry name" value="ZN(II)2CYS6 TRANSCRIPTION FACTOR (EUROFUNG)-RELATED"/>
    <property type="match status" value="1"/>
</dbReference>
<dbReference type="PROSITE" id="PS00463">
    <property type="entry name" value="ZN2_CY6_FUNGAL_1"/>
    <property type="match status" value="1"/>
</dbReference>
<dbReference type="GO" id="GO:0005634">
    <property type="term" value="C:nucleus"/>
    <property type="evidence" value="ECO:0007669"/>
    <property type="project" value="UniProtKB-SubCell"/>
</dbReference>
<comment type="subcellular location">
    <subcellularLocation>
        <location evidence="1">Nucleus</location>
    </subcellularLocation>
</comment>
<dbReference type="InterPro" id="IPR001138">
    <property type="entry name" value="Zn2Cys6_DnaBD"/>
</dbReference>
<dbReference type="InterPro" id="IPR007219">
    <property type="entry name" value="XnlR_reg_dom"/>
</dbReference>
<keyword evidence="3" id="KW-0805">Transcription regulation</keyword>
<evidence type="ECO:0000259" key="7">
    <source>
        <dbReference type="PROSITE" id="PS50048"/>
    </source>
</evidence>
<dbReference type="SMART" id="SM00906">
    <property type="entry name" value="Fungal_trans"/>
    <property type="match status" value="1"/>
</dbReference>
<feature type="region of interest" description="Disordered" evidence="6">
    <location>
        <begin position="671"/>
        <end position="693"/>
    </location>
</feature>
<dbReference type="GO" id="GO:0008270">
    <property type="term" value="F:zinc ion binding"/>
    <property type="evidence" value="ECO:0007669"/>
    <property type="project" value="InterPro"/>
</dbReference>
<dbReference type="CDD" id="cd12148">
    <property type="entry name" value="fungal_TF_MHR"/>
    <property type="match status" value="1"/>
</dbReference>
<reference evidence="8" key="1">
    <citation type="journal article" date="2016" name="Genome Announc.">
        <title>Genome Sequence of Ustilaginoidea virens IPU010, a Rice Pathogenic Fungus Causing False Smut.</title>
        <authorList>
            <person name="Kumagai T."/>
            <person name="Ishii T."/>
            <person name="Terai G."/>
            <person name="Umemura M."/>
            <person name="Machida M."/>
            <person name="Asai K."/>
        </authorList>
    </citation>
    <scope>NUCLEOTIDE SEQUENCE [LARGE SCALE GENOMIC DNA]</scope>
    <source>
        <strain evidence="8">IPU010</strain>
    </source>
</reference>
<evidence type="ECO:0000256" key="4">
    <source>
        <dbReference type="ARBA" id="ARBA00023163"/>
    </source>
</evidence>
<dbReference type="KEGG" id="uvi:66067240"/>
<evidence type="ECO:0000313" key="11">
    <source>
        <dbReference type="Proteomes" id="UP000054053"/>
    </source>
</evidence>
<accession>A0A063CBU8</accession>
<feature type="region of interest" description="Disordered" evidence="6">
    <location>
        <begin position="120"/>
        <end position="152"/>
    </location>
</feature>
<dbReference type="Pfam" id="PF00172">
    <property type="entry name" value="Zn_clus"/>
    <property type="match status" value="1"/>
</dbReference>
<dbReference type="GeneID" id="66067240"/>
<dbReference type="EMBL" id="BBTG02000020">
    <property type="protein sequence ID" value="GAO14064.1"/>
    <property type="molecule type" value="Genomic_DNA"/>
</dbReference>
<dbReference type="Proteomes" id="UP000054053">
    <property type="component" value="Unassembled WGS sequence"/>
</dbReference>
<protein>
    <recommendedName>
        <fullName evidence="7">Zn(2)-C6 fungal-type domain-containing protein</fullName>
    </recommendedName>
</protein>
<dbReference type="GO" id="GO:0006351">
    <property type="term" value="P:DNA-templated transcription"/>
    <property type="evidence" value="ECO:0007669"/>
    <property type="project" value="InterPro"/>
</dbReference>
<sequence>MSPEPHPLDPSSSRASPGTGPLACVACRSRKLRCDRATPSCARCLKVGGECVYPDSRRRPAFKRRNVQELEARLAQVESYLKQVNNSANHHSANAASSSHPASLSQGDFALRGQDALDMSSQDPAGGAFAFSHPSQPQDKDPFTGNGHGNGYDNGNNGALLGLGYSETLPPFHVQEELHNIFFQKEYHLVPVVHSGRYYQSLYAGPLRKPPMSLQYAMWALAASGHAKYDRFAHVFYTRARHYIEADEMKDLGEHFITVAHAQALCICGSYEAKCMLFTRAATTCAKAVRLCQMMGLDRLDGGCHHLPPSLAPHSTWEELEERRRVFWGIFAMDSFSSISTGWPTLINPDDITTRLPASEEAFASGQEEPAPFMDDVFTGSSYSAFASTLLISQIFRSIIKHMHSCKPDDLPEDVTRGPYWRRHRDLDNKLSTVFMFLPAKFRFPRSLRDPGAIHLNLNLHAAVIILHHAALDKAELHDLADDVVDFSLGRLKASAEEIVHILKMSTSTYIFKSPLCALALYCCTTVYVYLGKRNPVSGLTATDKSNLEVVMQAMEAFARKFQITCGFIQQACIDIERNNLTSLLKFPWLEKYLAGASGSHIPLITRSSVSKHTDIIPVLPGRLPLNNPEGKILGTLLDADKDDPPRPFEEPINNDCFQPVLGAATRAGPVSPTVGGMSRGRTATSPGVSPDAGMPPNAMPGGKAGQGLACAAHQATAMLNGNGTSGLGICDRLADASCVLPDRNHPSTVPQPGAYRLDDEGPGAAFPAGSHSTTPAGLGNTREENRIDLRDLQERMAAHLWPAAQAQPMHDAIFTSSVAETLFNMAGLQGNIEKTAVSSWDSTLDEPMAWRSDMP</sequence>
<dbReference type="AlphaFoldDB" id="A0A063CBU8"/>
<dbReference type="STRING" id="1159556.A0A063CBU8"/>
<evidence type="ECO:0000256" key="3">
    <source>
        <dbReference type="ARBA" id="ARBA00023015"/>
    </source>
</evidence>
<dbReference type="SUPFAM" id="SSF57701">
    <property type="entry name" value="Zn2/Cys6 DNA-binding domain"/>
    <property type="match status" value="1"/>
</dbReference>
<dbReference type="GO" id="GO:0000981">
    <property type="term" value="F:DNA-binding transcription factor activity, RNA polymerase II-specific"/>
    <property type="evidence" value="ECO:0007669"/>
    <property type="project" value="InterPro"/>
</dbReference>
<dbReference type="InterPro" id="IPR036864">
    <property type="entry name" value="Zn2-C6_fun-type_DNA-bd_sf"/>
</dbReference>
<dbReference type="Pfam" id="PF04082">
    <property type="entry name" value="Fungal_trans"/>
    <property type="match status" value="1"/>
</dbReference>
<proteinExistence type="predicted"/>
<name>A0A063CBU8_USTVR</name>
<dbReference type="PANTHER" id="PTHR47338:SF10">
    <property type="entry name" value="TRANSCRIPTION FACTOR DOMAIN-CONTAINING PROTEIN-RELATED"/>
    <property type="match status" value="1"/>
</dbReference>
<evidence type="ECO:0000313" key="9">
    <source>
        <dbReference type="EMBL" id="QUC22222.1"/>
    </source>
</evidence>
<dbReference type="HOGENOM" id="CLU_011017_1_1_1"/>
<dbReference type="Gene3D" id="4.10.240.10">
    <property type="entry name" value="Zn(2)-C6 fungal-type DNA-binding domain"/>
    <property type="match status" value="1"/>
</dbReference>
<feature type="region of interest" description="Disordered" evidence="6">
    <location>
        <begin position="1"/>
        <end position="21"/>
    </location>
</feature>
<reference evidence="11" key="2">
    <citation type="journal article" date="2016" name="Genome Announc.">
        <title>Genome sequence of Ustilaginoidea virens IPU010, a rice pathogenic fungus causing false smut.</title>
        <authorList>
            <person name="Kumagai T."/>
            <person name="Ishii T."/>
            <person name="Terai G."/>
            <person name="Umemura M."/>
            <person name="Machida M."/>
            <person name="Asai K."/>
        </authorList>
    </citation>
    <scope>NUCLEOTIDE SEQUENCE [LARGE SCALE GENOMIC DNA]</scope>
    <source>
        <strain evidence="11">IPU010</strain>
    </source>
</reference>
<organism evidence="8 11">
    <name type="scientific">Ustilaginoidea virens</name>
    <name type="common">Rice false smut fungus</name>
    <name type="synonym">Villosiclava virens</name>
    <dbReference type="NCBI Taxonomy" id="1159556"/>
    <lineage>
        <taxon>Eukaryota</taxon>
        <taxon>Fungi</taxon>
        <taxon>Dikarya</taxon>
        <taxon>Ascomycota</taxon>
        <taxon>Pezizomycotina</taxon>
        <taxon>Sordariomycetes</taxon>
        <taxon>Hypocreomycetidae</taxon>
        <taxon>Hypocreales</taxon>
        <taxon>Clavicipitaceae</taxon>
        <taxon>Ustilaginoidea</taxon>
    </lineage>
</organism>
<keyword evidence="4" id="KW-0804">Transcription</keyword>
<feature type="domain" description="Zn(2)-C6 fungal-type" evidence="7">
    <location>
        <begin position="23"/>
        <end position="53"/>
    </location>
</feature>
<evidence type="ECO:0000256" key="5">
    <source>
        <dbReference type="ARBA" id="ARBA00023242"/>
    </source>
</evidence>
<evidence type="ECO:0000313" key="10">
    <source>
        <dbReference type="Proteomes" id="UP000027002"/>
    </source>
</evidence>
<dbReference type="RefSeq" id="XP_042999895.1">
    <property type="nucleotide sequence ID" value="XM_043143960.1"/>
</dbReference>
<dbReference type="OrthoDB" id="4456959at2759"/>
<keyword evidence="2" id="KW-0479">Metal-binding</keyword>
<dbReference type="InterPro" id="IPR050815">
    <property type="entry name" value="TF_fung"/>
</dbReference>